<sequence length="88" mass="10544">MAIKLKSGFQLSRFSDMNFDKMTIEIMFRKEEVAQINMEKGIDNLEIEFFTQFVDNKFKPKFYLSDLIEIFEQSKLLLSEYVPESERD</sequence>
<comment type="caution">
    <text evidence="1">The sequence shown here is derived from an EMBL/GenBank/DDBJ whole genome shotgun (WGS) entry which is preliminary data.</text>
</comment>
<dbReference type="Proteomes" id="UP001580391">
    <property type="component" value="Unassembled WGS sequence"/>
</dbReference>
<gene>
    <name evidence="1" type="ORF">ACE5IX_19620</name>
</gene>
<proteinExistence type="predicted"/>
<protein>
    <submittedName>
        <fullName evidence="1">Uncharacterized protein</fullName>
    </submittedName>
</protein>
<evidence type="ECO:0000313" key="1">
    <source>
        <dbReference type="EMBL" id="MFB5738729.1"/>
    </source>
</evidence>
<evidence type="ECO:0000313" key="2">
    <source>
        <dbReference type="Proteomes" id="UP001580391"/>
    </source>
</evidence>
<dbReference type="EMBL" id="JBHILJ010000029">
    <property type="protein sequence ID" value="MFB5738729.1"/>
    <property type="molecule type" value="Genomic_DNA"/>
</dbReference>
<organism evidence="1 2">
    <name type="scientific">Leptospira wolffii</name>
    <dbReference type="NCBI Taxonomy" id="409998"/>
    <lineage>
        <taxon>Bacteria</taxon>
        <taxon>Pseudomonadati</taxon>
        <taxon>Spirochaetota</taxon>
        <taxon>Spirochaetia</taxon>
        <taxon>Leptospirales</taxon>
        <taxon>Leptospiraceae</taxon>
        <taxon>Leptospira</taxon>
    </lineage>
</organism>
<dbReference type="RefSeq" id="WP_375517840.1">
    <property type="nucleotide sequence ID" value="NZ_JBHILI010000020.1"/>
</dbReference>
<name>A0ABV5BWJ6_9LEPT</name>
<reference evidence="1 2" key="1">
    <citation type="submission" date="2024-09" db="EMBL/GenBank/DDBJ databases">
        <title>Taxonomic and Genotyping Characterization of Leptospira Strains isolated from Multiple Sources in Colombia highlights the importance of intermediate species.</title>
        <authorList>
            <person name="Torres Higuera L."/>
            <person name="Rojas Tapias D."/>
            <person name="Jimenez Velasquez S."/>
            <person name="Renjifo Ibanez C."/>
        </authorList>
    </citation>
    <scope>NUCLEOTIDE SEQUENCE [LARGE SCALE GENOMIC DNA]</scope>
    <source>
        <strain evidence="1 2">Lep080</strain>
    </source>
</reference>
<keyword evidence="2" id="KW-1185">Reference proteome</keyword>
<accession>A0ABV5BWJ6</accession>